<dbReference type="SUPFAM" id="SSF46609">
    <property type="entry name" value="Fe,Mn superoxide dismutase (SOD), N-terminal domain"/>
    <property type="match status" value="1"/>
</dbReference>
<dbReference type="GO" id="GO:0005739">
    <property type="term" value="C:mitochondrion"/>
    <property type="evidence" value="ECO:0007669"/>
    <property type="project" value="TreeGrafter"/>
</dbReference>
<evidence type="ECO:0000313" key="11">
    <source>
        <dbReference type="Proteomes" id="UP000186594"/>
    </source>
</evidence>
<keyword evidence="3" id="KW-0049">Antioxidant</keyword>
<dbReference type="FunFam" id="1.10.287.990:FF:000001">
    <property type="entry name" value="Superoxide dismutase"/>
    <property type="match status" value="1"/>
</dbReference>
<keyword evidence="4 7" id="KW-0560">Oxidoreductase</keyword>
<dbReference type="AlphaFoldDB" id="A0A1U7LHM9"/>
<dbReference type="GO" id="GO:0004784">
    <property type="term" value="F:superoxide dismutase activity"/>
    <property type="evidence" value="ECO:0007669"/>
    <property type="project" value="UniProtKB-EC"/>
</dbReference>
<dbReference type="InterPro" id="IPR019831">
    <property type="entry name" value="Mn/Fe_SOD_N"/>
</dbReference>
<gene>
    <name evidence="10" type="ORF">NEOLI_005295</name>
</gene>
<feature type="non-terminal residue" evidence="10">
    <location>
        <position position="194"/>
    </location>
</feature>
<dbReference type="InterPro" id="IPR036314">
    <property type="entry name" value="SOD_C_sf"/>
</dbReference>
<evidence type="ECO:0000313" key="10">
    <source>
        <dbReference type="EMBL" id="OLL22157.1"/>
    </source>
</evidence>
<dbReference type="Pfam" id="PF00081">
    <property type="entry name" value="Sod_Fe_N"/>
    <property type="match status" value="1"/>
</dbReference>
<evidence type="ECO:0000256" key="7">
    <source>
        <dbReference type="RuleBase" id="RU000414"/>
    </source>
</evidence>
<evidence type="ECO:0000256" key="6">
    <source>
        <dbReference type="PIRSR" id="PIRSR000349-1"/>
    </source>
</evidence>
<reference evidence="10 11" key="1">
    <citation type="submission" date="2016-04" db="EMBL/GenBank/DDBJ databases">
        <title>Evolutionary innovation and constraint leading to complex multicellularity in the Ascomycota.</title>
        <authorList>
            <person name="Cisse O."/>
            <person name="Nguyen A."/>
            <person name="Hewitt D.A."/>
            <person name="Jedd G."/>
            <person name="Stajich J.E."/>
        </authorList>
    </citation>
    <scope>NUCLEOTIDE SEQUENCE [LARGE SCALE GENOMIC DNA]</scope>
    <source>
        <strain evidence="10 11">DAH-3</strain>
    </source>
</reference>
<dbReference type="FunFam" id="3.55.40.20:FF:000004">
    <property type="entry name" value="Superoxide dismutase [Fe]"/>
    <property type="match status" value="1"/>
</dbReference>
<protein>
    <recommendedName>
        <fullName evidence="7">Superoxide dismutase</fullName>
        <ecNumber evidence="7">1.15.1.1</ecNumber>
    </recommendedName>
</protein>
<dbReference type="OrthoDB" id="239262at2759"/>
<comment type="similarity">
    <text evidence="1 7">Belongs to the iron/manganese superoxide dismutase family.</text>
</comment>
<keyword evidence="2 6" id="KW-0479">Metal-binding</keyword>
<dbReference type="PRINTS" id="PR01703">
    <property type="entry name" value="MNSODISMTASE"/>
</dbReference>
<feature type="domain" description="Manganese/iron superoxide dismutase N-terminal" evidence="8">
    <location>
        <begin position="2"/>
        <end position="81"/>
    </location>
</feature>
<dbReference type="InterPro" id="IPR036324">
    <property type="entry name" value="Mn/Fe_SOD_N_sf"/>
</dbReference>
<comment type="function">
    <text evidence="7">Destroys radicals which are normally produced within the cells and which are toxic to biological systems.</text>
</comment>
<dbReference type="PIRSF" id="PIRSF000349">
    <property type="entry name" value="SODismutase"/>
    <property type="match status" value="1"/>
</dbReference>
<dbReference type="SUPFAM" id="SSF54719">
    <property type="entry name" value="Fe,Mn superoxide dismutase (SOD), C-terminal domain"/>
    <property type="match status" value="1"/>
</dbReference>
<dbReference type="Proteomes" id="UP000186594">
    <property type="component" value="Unassembled WGS sequence"/>
</dbReference>
<organism evidence="10 11">
    <name type="scientific">Neolecta irregularis (strain DAH-3)</name>
    <dbReference type="NCBI Taxonomy" id="1198029"/>
    <lineage>
        <taxon>Eukaryota</taxon>
        <taxon>Fungi</taxon>
        <taxon>Dikarya</taxon>
        <taxon>Ascomycota</taxon>
        <taxon>Taphrinomycotina</taxon>
        <taxon>Neolectales</taxon>
        <taxon>Neolectaceae</taxon>
        <taxon>Neolecta</taxon>
    </lineage>
</organism>
<dbReference type="PROSITE" id="PS00088">
    <property type="entry name" value="SOD_MN"/>
    <property type="match status" value="1"/>
</dbReference>
<dbReference type="InterPro" id="IPR050265">
    <property type="entry name" value="Fe/Mn_Superoxide_Dismutase"/>
</dbReference>
<evidence type="ECO:0000256" key="5">
    <source>
        <dbReference type="ARBA" id="ARBA00049204"/>
    </source>
</evidence>
<dbReference type="Gene3D" id="1.10.287.990">
    <property type="entry name" value="Fe,Mn superoxide dismutase (SOD) domain"/>
    <property type="match status" value="1"/>
</dbReference>
<dbReference type="Gene3D" id="3.55.40.20">
    <property type="entry name" value="Iron/manganese superoxide dismutase, C-terminal domain"/>
    <property type="match status" value="1"/>
</dbReference>
<evidence type="ECO:0000256" key="4">
    <source>
        <dbReference type="ARBA" id="ARBA00023002"/>
    </source>
</evidence>
<evidence type="ECO:0000259" key="9">
    <source>
        <dbReference type="Pfam" id="PF02777"/>
    </source>
</evidence>
<dbReference type="Pfam" id="PF02777">
    <property type="entry name" value="Sod_Fe_C"/>
    <property type="match status" value="1"/>
</dbReference>
<dbReference type="PANTHER" id="PTHR11404:SF6">
    <property type="entry name" value="SUPEROXIDE DISMUTASE [MN], MITOCHONDRIAL"/>
    <property type="match status" value="1"/>
</dbReference>
<name>A0A1U7LHM9_NEOID</name>
<dbReference type="GO" id="GO:0030145">
    <property type="term" value="F:manganese ion binding"/>
    <property type="evidence" value="ECO:0007669"/>
    <property type="project" value="TreeGrafter"/>
</dbReference>
<evidence type="ECO:0000256" key="1">
    <source>
        <dbReference type="ARBA" id="ARBA00008714"/>
    </source>
</evidence>
<feature type="domain" description="Manganese/iron superoxide dismutase C-terminal" evidence="9">
    <location>
        <begin position="89"/>
        <end position="187"/>
    </location>
</feature>
<evidence type="ECO:0000256" key="3">
    <source>
        <dbReference type="ARBA" id="ARBA00022862"/>
    </source>
</evidence>
<dbReference type="EMBL" id="LXFE01003821">
    <property type="protein sequence ID" value="OLL22157.1"/>
    <property type="molecule type" value="Genomic_DNA"/>
</dbReference>
<proteinExistence type="inferred from homology"/>
<feature type="binding site" evidence="6">
    <location>
        <position position="158"/>
    </location>
    <ligand>
        <name>Mn(2+)</name>
        <dbReference type="ChEBI" id="CHEBI:29035"/>
    </ligand>
</feature>
<evidence type="ECO:0000259" key="8">
    <source>
        <dbReference type="Pfam" id="PF00081"/>
    </source>
</evidence>
<dbReference type="OMA" id="IMETHHA"/>
<keyword evidence="11" id="KW-1185">Reference proteome</keyword>
<accession>A0A1U7LHM9</accession>
<dbReference type="PANTHER" id="PTHR11404">
    <property type="entry name" value="SUPEROXIDE DISMUTASE 2"/>
    <property type="match status" value="1"/>
</dbReference>
<evidence type="ECO:0000256" key="2">
    <source>
        <dbReference type="ARBA" id="ARBA00022723"/>
    </source>
</evidence>
<feature type="binding site" evidence="6">
    <location>
        <position position="154"/>
    </location>
    <ligand>
        <name>Mn(2+)</name>
        <dbReference type="ChEBI" id="CHEBI:29035"/>
    </ligand>
</feature>
<dbReference type="InterPro" id="IPR019833">
    <property type="entry name" value="Mn/Fe_SOD_BS"/>
</dbReference>
<dbReference type="EC" id="1.15.1.1" evidence="7"/>
<dbReference type="InterPro" id="IPR001189">
    <property type="entry name" value="Mn/Fe_SOD"/>
</dbReference>
<dbReference type="STRING" id="1198029.A0A1U7LHM9"/>
<comment type="caution">
    <text evidence="10">The sequence shown here is derived from an EMBL/GenBank/DDBJ whole genome shotgun (WGS) entry which is preliminary data.</text>
</comment>
<comment type="catalytic activity">
    <reaction evidence="5 7">
        <text>2 superoxide + 2 H(+) = H2O2 + O2</text>
        <dbReference type="Rhea" id="RHEA:20696"/>
        <dbReference type="ChEBI" id="CHEBI:15378"/>
        <dbReference type="ChEBI" id="CHEBI:15379"/>
        <dbReference type="ChEBI" id="CHEBI:16240"/>
        <dbReference type="ChEBI" id="CHEBI:18421"/>
        <dbReference type="EC" id="1.15.1.1"/>
    </reaction>
</comment>
<feature type="binding site" evidence="6">
    <location>
        <position position="74"/>
    </location>
    <ligand>
        <name>Mn(2+)</name>
        <dbReference type="ChEBI" id="CHEBI:29035"/>
    </ligand>
</feature>
<sequence length="194" mass="21704">MYTLPDLPYGYHDLEPYISGEIMRIHHQKHHQTYISNLNAAEQKYAVATENGDVAGQLALQAALKFNGGGHINHSIFWKTLAPAGQQAEGHLKEAIESEFGGMKAFIEKFNGALAGIQGSGWGWLVKGENGRLQITTTANQDPVIGPKVIIGVDAWEHAYYLQYQNVKADYFKAIWNVMNWKELEKRYSENIAA</sequence>
<feature type="binding site" evidence="6">
    <location>
        <position position="26"/>
    </location>
    <ligand>
        <name>Mn(2+)</name>
        <dbReference type="ChEBI" id="CHEBI:29035"/>
    </ligand>
</feature>
<dbReference type="InterPro" id="IPR019832">
    <property type="entry name" value="Mn/Fe_SOD_C"/>
</dbReference>